<proteinExistence type="inferred from homology"/>
<evidence type="ECO:0000256" key="7">
    <source>
        <dbReference type="RuleBase" id="RU363032"/>
    </source>
</evidence>
<keyword evidence="5 7" id="KW-1133">Transmembrane helix</keyword>
<dbReference type="CDD" id="cd06261">
    <property type="entry name" value="TM_PBP2"/>
    <property type="match status" value="1"/>
</dbReference>
<dbReference type="PANTHER" id="PTHR30151:SF0">
    <property type="entry name" value="ABC TRANSPORTER PERMEASE PROTEIN MJ0413-RELATED"/>
    <property type="match status" value="1"/>
</dbReference>
<evidence type="ECO:0000256" key="4">
    <source>
        <dbReference type="ARBA" id="ARBA00022692"/>
    </source>
</evidence>
<name>A0ABW5AHN0_9BRAD</name>
<keyword evidence="4 7" id="KW-0812">Transmembrane</keyword>
<dbReference type="RefSeq" id="WP_378476826.1">
    <property type="nucleotide sequence ID" value="NZ_JBHUIW010000004.1"/>
</dbReference>
<feature type="transmembrane region" description="Helical" evidence="7">
    <location>
        <begin position="58"/>
        <end position="79"/>
    </location>
</feature>
<keyword evidence="6 7" id="KW-0472">Membrane</keyword>
<evidence type="ECO:0000313" key="11">
    <source>
        <dbReference type="Proteomes" id="UP001597314"/>
    </source>
</evidence>
<organism evidence="10 11">
    <name type="scientific">Rhodoplanes azumiensis</name>
    <dbReference type="NCBI Taxonomy" id="1897628"/>
    <lineage>
        <taxon>Bacteria</taxon>
        <taxon>Pseudomonadati</taxon>
        <taxon>Pseudomonadota</taxon>
        <taxon>Alphaproteobacteria</taxon>
        <taxon>Hyphomicrobiales</taxon>
        <taxon>Nitrobacteraceae</taxon>
        <taxon>Rhodoplanes</taxon>
    </lineage>
</organism>
<evidence type="ECO:0000256" key="5">
    <source>
        <dbReference type="ARBA" id="ARBA00022989"/>
    </source>
</evidence>
<evidence type="ECO:0000259" key="9">
    <source>
        <dbReference type="PROSITE" id="PS50928"/>
    </source>
</evidence>
<evidence type="ECO:0000256" key="2">
    <source>
        <dbReference type="ARBA" id="ARBA00022448"/>
    </source>
</evidence>
<evidence type="ECO:0000313" key="10">
    <source>
        <dbReference type="EMBL" id="MFD2181641.1"/>
    </source>
</evidence>
<reference evidence="11" key="1">
    <citation type="journal article" date="2019" name="Int. J. Syst. Evol. Microbiol.">
        <title>The Global Catalogue of Microorganisms (GCM) 10K type strain sequencing project: providing services to taxonomists for standard genome sequencing and annotation.</title>
        <authorList>
            <consortium name="The Broad Institute Genomics Platform"/>
            <consortium name="The Broad Institute Genome Sequencing Center for Infectious Disease"/>
            <person name="Wu L."/>
            <person name="Ma J."/>
        </authorList>
    </citation>
    <scope>NUCLEOTIDE SEQUENCE [LARGE SCALE GENOMIC DNA]</scope>
    <source>
        <strain evidence="11">CGMCC 1.6774</strain>
    </source>
</reference>
<protein>
    <submittedName>
        <fullName evidence="10">ABC transporter permease</fullName>
    </submittedName>
</protein>
<dbReference type="InterPro" id="IPR035906">
    <property type="entry name" value="MetI-like_sf"/>
</dbReference>
<dbReference type="SUPFAM" id="SSF161098">
    <property type="entry name" value="MetI-like"/>
    <property type="match status" value="1"/>
</dbReference>
<dbReference type="EMBL" id="JBHUIW010000004">
    <property type="protein sequence ID" value="MFD2181641.1"/>
    <property type="molecule type" value="Genomic_DNA"/>
</dbReference>
<evidence type="ECO:0000256" key="6">
    <source>
        <dbReference type="ARBA" id="ARBA00023136"/>
    </source>
</evidence>
<keyword evidence="3" id="KW-1003">Cell membrane</keyword>
<feature type="transmembrane region" description="Helical" evidence="7">
    <location>
        <begin position="130"/>
        <end position="151"/>
    </location>
</feature>
<keyword evidence="11" id="KW-1185">Reference proteome</keyword>
<feature type="transmembrane region" description="Helical" evidence="7">
    <location>
        <begin position="246"/>
        <end position="265"/>
    </location>
</feature>
<comment type="caution">
    <text evidence="10">The sequence shown here is derived from an EMBL/GenBank/DDBJ whole genome shotgun (WGS) entry which is preliminary data.</text>
</comment>
<comment type="subcellular location">
    <subcellularLocation>
        <location evidence="1 7">Cell membrane</location>
        <topology evidence="1 7">Multi-pass membrane protein</topology>
    </subcellularLocation>
</comment>
<evidence type="ECO:0000256" key="3">
    <source>
        <dbReference type="ARBA" id="ARBA00022475"/>
    </source>
</evidence>
<dbReference type="PROSITE" id="PS50928">
    <property type="entry name" value="ABC_TM1"/>
    <property type="match status" value="1"/>
</dbReference>
<evidence type="ECO:0000256" key="8">
    <source>
        <dbReference type="SAM" id="MobiDB-lite"/>
    </source>
</evidence>
<gene>
    <name evidence="10" type="ORF">ACFSOX_05705</name>
</gene>
<accession>A0ABW5AHN0</accession>
<evidence type="ECO:0000256" key="1">
    <source>
        <dbReference type="ARBA" id="ARBA00004651"/>
    </source>
</evidence>
<dbReference type="InterPro" id="IPR000515">
    <property type="entry name" value="MetI-like"/>
</dbReference>
<dbReference type="Proteomes" id="UP001597314">
    <property type="component" value="Unassembled WGS sequence"/>
</dbReference>
<dbReference type="Gene3D" id="1.10.3720.10">
    <property type="entry name" value="MetI-like"/>
    <property type="match status" value="1"/>
</dbReference>
<dbReference type="PANTHER" id="PTHR30151">
    <property type="entry name" value="ALKANE SULFONATE ABC TRANSPORTER-RELATED, MEMBRANE SUBUNIT"/>
    <property type="match status" value="1"/>
</dbReference>
<sequence length="321" mass="33514">MSVIMEPATTPDARSPAAPTGDAPSGALGTAGRPPSDAASGLASGRPRGASLRGPSRLAGRVLLAVALPVLVVAAWQLAGTGGSLFGGVLPTPDRVWAAWYTWAFGAQGLGLNPYSGTWLDNLLYSAERVAKGFGCAILIGVPAGIAIGWNRIAAGALDPTIQILRPIPITAWLPFSIAVFGIGPGGAIFLIALGAFYPIVVNTSQGARDVERMLIRAALMMGAGPFTILRRVVLPAALPSIFTGLRIGLGIGWTAVIVAEMVAVKSGLGYVLWDAYYVGRMDVVIADMITIGLLGFLSDRLVLLAERWALTWRRLQSHHS</sequence>
<feature type="domain" description="ABC transmembrane type-1" evidence="9">
    <location>
        <begin position="123"/>
        <end position="303"/>
    </location>
</feature>
<feature type="transmembrane region" description="Helical" evidence="7">
    <location>
        <begin position="285"/>
        <end position="306"/>
    </location>
</feature>
<feature type="region of interest" description="Disordered" evidence="8">
    <location>
        <begin position="1"/>
        <end position="51"/>
    </location>
</feature>
<comment type="similarity">
    <text evidence="7">Belongs to the binding-protein-dependent transport system permease family.</text>
</comment>
<dbReference type="Pfam" id="PF00528">
    <property type="entry name" value="BPD_transp_1"/>
    <property type="match status" value="1"/>
</dbReference>
<feature type="transmembrane region" description="Helical" evidence="7">
    <location>
        <begin position="172"/>
        <end position="202"/>
    </location>
</feature>
<feature type="transmembrane region" description="Helical" evidence="7">
    <location>
        <begin position="214"/>
        <end position="234"/>
    </location>
</feature>
<keyword evidence="2 7" id="KW-0813">Transport</keyword>